<keyword evidence="2" id="KW-0812">Transmembrane</keyword>
<accession>A0ABV1TI16</accession>
<evidence type="ECO:0000313" key="4">
    <source>
        <dbReference type="Proteomes" id="UP001490365"/>
    </source>
</evidence>
<feature type="transmembrane region" description="Helical" evidence="2">
    <location>
        <begin position="100"/>
        <end position="123"/>
    </location>
</feature>
<reference evidence="3 4" key="1">
    <citation type="submission" date="2024-06" db="EMBL/GenBank/DDBJ databases">
        <title>The Natural Products Discovery Center: Release of the First 8490 Sequenced Strains for Exploring Actinobacteria Biosynthetic Diversity.</title>
        <authorList>
            <person name="Kalkreuter E."/>
            <person name="Kautsar S.A."/>
            <person name="Yang D."/>
            <person name="Bader C.D."/>
            <person name="Teijaro C.N."/>
            <person name="Fluegel L."/>
            <person name="Davis C.M."/>
            <person name="Simpson J.R."/>
            <person name="Lauterbach L."/>
            <person name="Steele A.D."/>
            <person name="Gui C."/>
            <person name="Meng S."/>
            <person name="Li G."/>
            <person name="Viehrig K."/>
            <person name="Ye F."/>
            <person name="Su P."/>
            <person name="Kiefer A.F."/>
            <person name="Nichols A."/>
            <person name="Cepeda A.J."/>
            <person name="Yan W."/>
            <person name="Fan B."/>
            <person name="Jiang Y."/>
            <person name="Adhikari A."/>
            <person name="Zheng C.-J."/>
            <person name="Schuster L."/>
            <person name="Cowan T.M."/>
            <person name="Smanski M.J."/>
            <person name="Chevrette M.G."/>
            <person name="De Carvalho L.P.S."/>
            <person name="Shen B."/>
        </authorList>
    </citation>
    <scope>NUCLEOTIDE SEQUENCE [LARGE SCALE GENOMIC DNA]</scope>
    <source>
        <strain evidence="3 4">NPDC001694</strain>
    </source>
</reference>
<sequence length="125" mass="13927">MTDAGRRAGGGHAPGAGEDLGNEVEGYLLWRARIAEAEQRAREFTGRMDWLTTGQRDEVERHYVDDSLRRARQDLERIAARCVSLRDEYERRYRGLRARCVGWAVAVCGGAAFVATAVTAVSLSR</sequence>
<evidence type="ECO:0000313" key="3">
    <source>
        <dbReference type="EMBL" id="MER6269672.1"/>
    </source>
</evidence>
<keyword evidence="2" id="KW-0472">Membrane</keyword>
<organism evidence="3 4">
    <name type="scientific">Streptomyces sp. 900105755</name>
    <dbReference type="NCBI Taxonomy" id="3154389"/>
    <lineage>
        <taxon>Bacteria</taxon>
        <taxon>Bacillati</taxon>
        <taxon>Actinomycetota</taxon>
        <taxon>Actinomycetes</taxon>
        <taxon>Kitasatosporales</taxon>
        <taxon>Streptomycetaceae</taxon>
        <taxon>Streptomyces</taxon>
    </lineage>
</organism>
<feature type="region of interest" description="Disordered" evidence="1">
    <location>
        <begin position="1"/>
        <end position="20"/>
    </location>
</feature>
<protein>
    <submittedName>
        <fullName evidence="3">Cytochrome C oxidase subunit I</fullName>
    </submittedName>
</protein>
<comment type="caution">
    <text evidence="3">The sequence shown here is derived from an EMBL/GenBank/DDBJ whole genome shotgun (WGS) entry which is preliminary data.</text>
</comment>
<gene>
    <name evidence="3" type="ORF">ABT211_20600</name>
</gene>
<evidence type="ECO:0000256" key="2">
    <source>
        <dbReference type="SAM" id="Phobius"/>
    </source>
</evidence>
<dbReference type="EMBL" id="JBEOZM010000008">
    <property type="protein sequence ID" value="MER6269672.1"/>
    <property type="molecule type" value="Genomic_DNA"/>
</dbReference>
<dbReference type="RefSeq" id="WP_351958164.1">
    <property type="nucleotide sequence ID" value="NZ_JBEOZM010000008.1"/>
</dbReference>
<proteinExistence type="predicted"/>
<name>A0ABV1TI16_9ACTN</name>
<keyword evidence="2" id="KW-1133">Transmembrane helix</keyword>
<keyword evidence="4" id="KW-1185">Reference proteome</keyword>
<dbReference type="Proteomes" id="UP001490365">
    <property type="component" value="Unassembled WGS sequence"/>
</dbReference>
<evidence type="ECO:0000256" key="1">
    <source>
        <dbReference type="SAM" id="MobiDB-lite"/>
    </source>
</evidence>